<evidence type="ECO:0000313" key="14">
    <source>
        <dbReference type="EMBL" id="ONH71039.1"/>
    </source>
</evidence>
<dbReference type="EMBL" id="MQVM01000044">
    <property type="protein sequence ID" value="ONH71039.1"/>
    <property type="molecule type" value="Genomic_DNA"/>
</dbReference>
<dbReference type="InterPro" id="IPR039748">
    <property type="entry name" value="RPC3"/>
</dbReference>
<dbReference type="SUPFAM" id="SSF63411">
    <property type="entry name" value="LuxS/MPP-like metallohydrolase"/>
    <property type="match status" value="2"/>
</dbReference>
<evidence type="ECO:0000313" key="15">
    <source>
        <dbReference type="Proteomes" id="UP000189274"/>
    </source>
</evidence>
<gene>
    <name evidence="14" type="ORF">BOH78_4789</name>
</gene>
<dbReference type="PANTHER" id="PTHR12949">
    <property type="entry name" value="RNA POLYMERASE III DNA DIRECTED -RELATED"/>
    <property type="match status" value="1"/>
</dbReference>
<evidence type="ECO:0000256" key="6">
    <source>
        <dbReference type="ARBA" id="ARBA00023242"/>
    </source>
</evidence>
<comment type="similarity">
    <text evidence="8">Belongs to the RNA polymerase beta chain family.</text>
</comment>
<dbReference type="Pfam" id="PF20912">
    <property type="entry name" value="RPC3_helical"/>
    <property type="match status" value="1"/>
</dbReference>
<evidence type="ECO:0000256" key="7">
    <source>
        <dbReference type="ARBA" id="ARBA00025127"/>
    </source>
</evidence>
<evidence type="ECO:0000256" key="1">
    <source>
        <dbReference type="ARBA" id="ARBA00004123"/>
    </source>
</evidence>
<evidence type="ECO:0000256" key="3">
    <source>
        <dbReference type="ARBA" id="ARBA00016689"/>
    </source>
</evidence>
<evidence type="ECO:0000259" key="13">
    <source>
        <dbReference type="Pfam" id="PF22536"/>
    </source>
</evidence>
<dbReference type="Pfam" id="PF00675">
    <property type="entry name" value="Peptidase_M16"/>
    <property type="match status" value="1"/>
</dbReference>
<dbReference type="InterPro" id="IPR008806">
    <property type="entry name" value="RNA_pol_III_Rpc82_C"/>
</dbReference>
<dbReference type="VEuPathDB" id="FungiDB:C5L36_0D01460"/>
<comment type="subunit">
    <text evidence="2 8">Component of the RNA polymerase III (Pol III) complex consisting of 17 subunits.</text>
</comment>
<dbReference type="Gene3D" id="3.30.830.10">
    <property type="entry name" value="Metalloenzyme, LuxS/M16 peptidase-like"/>
    <property type="match status" value="2"/>
</dbReference>
<comment type="caution">
    <text evidence="14">The sequence shown here is derived from an EMBL/GenBank/DDBJ whole genome shotgun (WGS) entry which is preliminary data.</text>
</comment>
<keyword evidence="4 8" id="KW-0240">DNA-directed RNA polymerase</keyword>
<comment type="function">
    <text evidence="7 8">DNA-dependent RNA polymerase catalyzes the transcription of DNA into RNA using the four ribonucleoside triphosphates as substrates. Specific core component of RNA polymerase III which synthesizes small RNAs, such as 5S rRNA and tRNAs.</text>
</comment>
<dbReference type="InterPro" id="IPR011765">
    <property type="entry name" value="Pept_M16_N"/>
</dbReference>
<evidence type="ECO:0000256" key="4">
    <source>
        <dbReference type="ARBA" id="ARBA00022478"/>
    </source>
</evidence>
<proteinExistence type="inferred from homology"/>
<feature type="compositionally biased region" description="Polar residues" evidence="9">
    <location>
        <begin position="474"/>
        <end position="484"/>
    </location>
</feature>
<feature type="domain" description="Peptidase M16 N-terminal" evidence="10">
    <location>
        <begin position="733"/>
        <end position="866"/>
    </location>
</feature>
<feature type="compositionally biased region" description="Acidic residues" evidence="9">
    <location>
        <begin position="462"/>
        <end position="471"/>
    </location>
</feature>
<evidence type="ECO:0000259" key="11">
    <source>
        <dbReference type="Pfam" id="PF05645"/>
    </source>
</evidence>
<evidence type="ECO:0000256" key="8">
    <source>
        <dbReference type="RuleBase" id="RU367076"/>
    </source>
</evidence>
<dbReference type="VEuPathDB" id="FungiDB:C5L36_0D01450"/>
<dbReference type="GO" id="GO:0003697">
    <property type="term" value="F:single-stranded DNA binding"/>
    <property type="evidence" value="ECO:0007669"/>
    <property type="project" value="UniProtKB-UniRule"/>
</dbReference>
<evidence type="ECO:0000256" key="5">
    <source>
        <dbReference type="ARBA" id="ARBA00023163"/>
    </source>
</evidence>
<feature type="domain" description="RNA polymerase III subunit RPC82-related helix-turn-helix" evidence="12">
    <location>
        <begin position="27"/>
        <end position="86"/>
    </location>
</feature>
<dbReference type="InterPro" id="IPR013197">
    <property type="entry name" value="RNA_pol_III_RPC82-rel_HTH"/>
</dbReference>
<accession>A0A1V2LG53</accession>
<dbReference type="Pfam" id="PF22536">
    <property type="entry name" value="WHD_POLR3C"/>
    <property type="match status" value="1"/>
</dbReference>
<keyword evidence="5 8" id="KW-0804">Transcription</keyword>
<feature type="region of interest" description="Disordered" evidence="9">
    <location>
        <begin position="459"/>
        <end position="484"/>
    </location>
</feature>
<dbReference type="InterPro" id="IPR036388">
    <property type="entry name" value="WH-like_DNA-bd_sf"/>
</dbReference>
<dbReference type="GO" id="GO:0046872">
    <property type="term" value="F:metal ion binding"/>
    <property type="evidence" value="ECO:0007669"/>
    <property type="project" value="InterPro"/>
</dbReference>
<feature type="region of interest" description="Disordered" evidence="9">
    <location>
        <begin position="265"/>
        <end position="285"/>
    </location>
</feature>
<dbReference type="Gene3D" id="1.10.10.10">
    <property type="entry name" value="Winged helix-like DNA-binding domain superfamily/Winged helix DNA-binding domain"/>
    <property type="match status" value="2"/>
</dbReference>
<dbReference type="InterPro" id="IPR011249">
    <property type="entry name" value="Metalloenz_LuxS/M16"/>
</dbReference>
<dbReference type="Proteomes" id="UP000189274">
    <property type="component" value="Unassembled WGS sequence"/>
</dbReference>
<keyword evidence="6 8" id="KW-0539">Nucleus</keyword>
<sequence length="1059" mass="116798">MSTTKKAVKIPSELPITAKTQSPLCFLHSEILRAYIGEQGAYVYSVLHSRRKQTIGELSKKTGLSIGSLKKLLTVLIQLGCAVYIKNERTGAVSYAHNEEGCWKLTFADDIVRHIREKFGDNHAGVMQNVLLGGHVTVGSYVKEIELKSEIEMVEQSFLDLIEDGWLIHVKGMDFTTLSENFANCVRLANREFMENSSQYTRSDDMGMGGGGGNPRFKSAGLSQLKKTMIIKDIAKEKFLKLYYDNSGKEQLYRVGISNNKRSEGSSMTTLFSDDEDADEQVDDGSKKLKRINGSIPLSVSFERYLKYSRDTHLVSISRHRIGNVSAMVYEVVLDRIEKSTRDMRNVEHIVDRLVADASVGAGSAGSSTSGYDPSTAQDLKKRLELADQQKGMNFGAADILKALSLTKRYELTKDDLLGTIMDNEEDDDVQNSRKRKLEESEANGYKKSKLSKLAAQIKTFDEDEDEEEDADGKNNQDNGFDINGSSSETAELLKLILHHLKLLTTDTKLSFLIETTPGQFYVPFTVLQQQLPTYHKKQLIKCILGNASLRVYNCIESKRLAEEKTIAKSVLMKEGDVRRVIATLTRFGLIEIQEIPRTTDRSAMRSIFAFKLNRTLRSSRMLANCLLFNAGEVLSGVEERKDENKILLAKLSRTDVKGHESELLLPSELEQLNMISSANRADMARLQRLRHMGVLFWFTETTHPMFSKSVRHFSTSAARAVSIKTVPGSAESVSTLRVSIKNAGSKSAPAGLAHLLATSTFLDTPEKSALRLKREAELVGGEYSAEVTRDALVLKATFLKESLPFFVNSLASTVAQSSFKPHQLAEIAAPFASFVHQTKTACPKFKALEELHAVTYRSGLGLPLYFDGSKTFEVSDIATFAKSAFQSENVEIVGENVESADLEKFVSESAFATLPTGNTVVAQKQQTFSGAESRIRQAGKTSAVIGFAVEDADAFELVAAGLLSNLPESITASVESKVLSYEGSNLFYFAVTSTNAAEVAQFITTAAKDLKSVDFSKYSKLASALAEKEVASKQVSVPNDYNLVVVGDIDAVPLKSEL</sequence>
<dbReference type="PANTHER" id="PTHR12949:SF0">
    <property type="entry name" value="DNA-DIRECTED RNA POLYMERASE III SUBUNIT RPC3"/>
    <property type="match status" value="1"/>
</dbReference>
<feature type="domain" description="DNA-directed RNA polymerase III subunit RPC3 winged-helix" evidence="13">
    <location>
        <begin position="540"/>
        <end position="612"/>
    </location>
</feature>
<organism evidence="14 15">
    <name type="scientific">Pichia kudriavzevii</name>
    <name type="common">Yeast</name>
    <name type="synonym">Issatchenkia orientalis</name>
    <dbReference type="NCBI Taxonomy" id="4909"/>
    <lineage>
        <taxon>Eukaryota</taxon>
        <taxon>Fungi</taxon>
        <taxon>Dikarya</taxon>
        <taxon>Ascomycota</taxon>
        <taxon>Saccharomycotina</taxon>
        <taxon>Pichiomycetes</taxon>
        <taxon>Pichiales</taxon>
        <taxon>Pichiaceae</taxon>
        <taxon>Pichia</taxon>
    </lineage>
</organism>
<feature type="compositionally biased region" description="Acidic residues" evidence="9">
    <location>
        <begin position="273"/>
        <end position="283"/>
    </location>
</feature>
<dbReference type="GO" id="GO:0006351">
    <property type="term" value="P:DNA-templated transcription"/>
    <property type="evidence" value="ECO:0007669"/>
    <property type="project" value="InterPro"/>
</dbReference>
<dbReference type="Pfam" id="PF08221">
    <property type="entry name" value="HTH_9"/>
    <property type="match status" value="1"/>
</dbReference>
<dbReference type="Pfam" id="PF05645">
    <property type="entry name" value="RNA_pol_Rpc82"/>
    <property type="match status" value="1"/>
</dbReference>
<evidence type="ECO:0000259" key="12">
    <source>
        <dbReference type="Pfam" id="PF08221"/>
    </source>
</evidence>
<name>A0A1V2LG53_PICKU</name>
<dbReference type="AlphaFoldDB" id="A0A1V2LG53"/>
<protein>
    <recommendedName>
        <fullName evidence="3 8">DNA-directed RNA polymerase III subunit RPC3</fullName>
        <shortName evidence="8">RNA polymerase III subunit C3</shortName>
    </recommendedName>
</protein>
<feature type="domain" description="RNA polymerase III Rpc82 C -terminal" evidence="11">
    <location>
        <begin position="273"/>
        <end position="531"/>
    </location>
</feature>
<evidence type="ECO:0000259" key="10">
    <source>
        <dbReference type="Pfam" id="PF00675"/>
    </source>
</evidence>
<dbReference type="InterPro" id="IPR055207">
    <property type="entry name" value="POLR3C_WHD"/>
</dbReference>
<reference evidence="15" key="1">
    <citation type="journal article" date="2017" name="Genome Announc.">
        <title>Genome sequences of Cyberlindnera fabianii 65, Pichia kudriavzevii 129, and Saccharomyces cerevisiae 131 isolated from fermented masau fruits in Zimbabwe.</title>
        <authorList>
            <person name="van Rijswijck I.M.H."/>
            <person name="Derks M.F.L."/>
            <person name="Abee T."/>
            <person name="de Ridder D."/>
            <person name="Smid E.J."/>
        </authorList>
    </citation>
    <scope>NUCLEOTIDE SEQUENCE [LARGE SCALE GENOMIC DNA]</scope>
    <source>
        <strain evidence="15">129</strain>
    </source>
</reference>
<evidence type="ECO:0000256" key="9">
    <source>
        <dbReference type="SAM" id="MobiDB-lite"/>
    </source>
</evidence>
<evidence type="ECO:0000256" key="2">
    <source>
        <dbReference type="ARBA" id="ARBA00011206"/>
    </source>
</evidence>
<comment type="subcellular location">
    <subcellularLocation>
        <location evidence="1 8">Nucleus</location>
    </subcellularLocation>
</comment>
<dbReference type="GO" id="GO:0005666">
    <property type="term" value="C:RNA polymerase III complex"/>
    <property type="evidence" value="ECO:0007669"/>
    <property type="project" value="UniProtKB-UniRule"/>
</dbReference>